<dbReference type="InterPro" id="IPR015671">
    <property type="entry name" value="GSCR1_dom"/>
</dbReference>
<dbReference type="AlphaFoldDB" id="A0A9P5YAZ9"/>
<accession>A0A9P5YAZ9</accession>
<proteinExistence type="predicted"/>
<dbReference type="Proteomes" id="UP000807353">
    <property type="component" value="Unassembled WGS sequence"/>
</dbReference>
<evidence type="ECO:0000259" key="2">
    <source>
        <dbReference type="Pfam" id="PF15249"/>
    </source>
</evidence>
<reference evidence="3" key="1">
    <citation type="submission" date="2020-11" db="EMBL/GenBank/DDBJ databases">
        <authorList>
            <consortium name="DOE Joint Genome Institute"/>
            <person name="Ahrendt S."/>
            <person name="Riley R."/>
            <person name="Andreopoulos W."/>
            <person name="Labutti K."/>
            <person name="Pangilinan J."/>
            <person name="Ruiz-Duenas F.J."/>
            <person name="Barrasa J.M."/>
            <person name="Sanchez-Garcia M."/>
            <person name="Camarero S."/>
            <person name="Miyauchi S."/>
            <person name="Serrano A."/>
            <person name="Linde D."/>
            <person name="Babiker R."/>
            <person name="Drula E."/>
            <person name="Ayuso-Fernandez I."/>
            <person name="Pacheco R."/>
            <person name="Padilla G."/>
            <person name="Ferreira P."/>
            <person name="Barriuso J."/>
            <person name="Kellner H."/>
            <person name="Castanera R."/>
            <person name="Alfaro M."/>
            <person name="Ramirez L."/>
            <person name="Pisabarro A.G."/>
            <person name="Kuo A."/>
            <person name="Tritt A."/>
            <person name="Lipzen A."/>
            <person name="He G."/>
            <person name="Yan M."/>
            <person name="Ng V."/>
            <person name="Cullen D."/>
            <person name="Martin F."/>
            <person name="Rosso M.-N."/>
            <person name="Henrissat B."/>
            <person name="Hibbett D."/>
            <person name="Martinez A.T."/>
            <person name="Grigoriev I.V."/>
        </authorList>
    </citation>
    <scope>NUCLEOTIDE SEQUENCE</scope>
    <source>
        <strain evidence="3">CBS 247.69</strain>
    </source>
</reference>
<name>A0A9P5YAZ9_9AGAR</name>
<dbReference type="EMBL" id="MU150250">
    <property type="protein sequence ID" value="KAF9465071.1"/>
    <property type="molecule type" value="Genomic_DNA"/>
</dbReference>
<protein>
    <recommendedName>
        <fullName evidence="2">GLTSCR protein conserved domain-containing protein</fullName>
    </recommendedName>
</protein>
<evidence type="ECO:0000256" key="1">
    <source>
        <dbReference type="SAM" id="MobiDB-lite"/>
    </source>
</evidence>
<evidence type="ECO:0000313" key="4">
    <source>
        <dbReference type="Proteomes" id="UP000807353"/>
    </source>
</evidence>
<feature type="region of interest" description="Disordered" evidence="1">
    <location>
        <begin position="39"/>
        <end position="87"/>
    </location>
</feature>
<keyword evidence="4" id="KW-1185">Reference proteome</keyword>
<dbReference type="Pfam" id="PF15249">
    <property type="entry name" value="GLTSCR1"/>
    <property type="match status" value="1"/>
</dbReference>
<feature type="domain" description="GLTSCR protein conserved" evidence="2">
    <location>
        <begin position="97"/>
        <end position="206"/>
    </location>
</feature>
<feature type="compositionally biased region" description="Polar residues" evidence="1">
    <location>
        <begin position="39"/>
        <end position="67"/>
    </location>
</feature>
<gene>
    <name evidence="3" type="ORF">BDZ94DRAFT_1215472</name>
</gene>
<organism evidence="3 4">
    <name type="scientific">Collybia nuda</name>
    <dbReference type="NCBI Taxonomy" id="64659"/>
    <lineage>
        <taxon>Eukaryota</taxon>
        <taxon>Fungi</taxon>
        <taxon>Dikarya</taxon>
        <taxon>Basidiomycota</taxon>
        <taxon>Agaricomycotina</taxon>
        <taxon>Agaricomycetes</taxon>
        <taxon>Agaricomycetidae</taxon>
        <taxon>Agaricales</taxon>
        <taxon>Tricholomatineae</taxon>
        <taxon>Clitocybaceae</taxon>
        <taxon>Collybia</taxon>
    </lineage>
</organism>
<comment type="caution">
    <text evidence="3">The sequence shown here is derived from an EMBL/GenBank/DDBJ whole genome shotgun (WGS) entry which is preliminary data.</text>
</comment>
<sequence>MSNALSSPLNPSFSFKSGGQYKDIDSSSVPFSSHNFVLSTRPSLAGPSTWQTASQPTHTEDTNQPPKTITKAKKRAPEEQESTAQTSERFVVQLAKDHASALYPDVDSPFSDTIDVINRLLPYHVYQQPKGDLQSLISSRKGKEKASENDVRQEISETRFAIECFKRRAALQERFHKVKTRAAKKSVPGDQAFVLAQSVLEADRSESVVMTNELRMVRADLERIEKEKRVTVNTARPPFYTSTPTTAIPSVQQQYYRPYPYAYTQAYGVPPVQASSSSTFPVSPAGALTPSASYTPAQSTGAIPVQLPVASLPALHALGIVPIPVTSLPPNDQPQPPAVLRGSTANGTMLSLEIDVSLLQSAQMSGLAMVLNSLMSRSGAGVPIEYTANPLTETTISNGTPS</sequence>
<evidence type="ECO:0000313" key="3">
    <source>
        <dbReference type="EMBL" id="KAF9465071.1"/>
    </source>
</evidence>
<dbReference type="OrthoDB" id="2556847at2759"/>